<comment type="caution">
    <text evidence="1">The sequence shown here is derived from an EMBL/GenBank/DDBJ whole genome shotgun (WGS) entry which is preliminary data.</text>
</comment>
<sequence>MRPRVSTRSVLRALLLVLLAASVPLKLWTLPEARASSQAGDDAIREGMRAFLAEAGFSAQVEAGLVDLPAASGARDGCRVLLANVATQGYHRDLIFRLAGSGDKVSFLFRGRAHPDQPGWATWTSHLLSRLRLASADPAGPGGERVYAVLAAGACDLDASAWAKFWAET</sequence>
<evidence type="ECO:0000313" key="2">
    <source>
        <dbReference type="Proteomes" id="UP001055093"/>
    </source>
</evidence>
<dbReference type="Proteomes" id="UP001055093">
    <property type="component" value="Unassembled WGS sequence"/>
</dbReference>
<reference evidence="1" key="1">
    <citation type="journal article" date="2021" name="Front. Microbiol.">
        <title>Comprehensive Comparative Genomics and Phenotyping of Methylobacterium Species.</title>
        <authorList>
            <person name="Alessa O."/>
            <person name="Ogura Y."/>
            <person name="Fujitani Y."/>
            <person name="Takami H."/>
            <person name="Hayashi T."/>
            <person name="Sahin N."/>
            <person name="Tani A."/>
        </authorList>
    </citation>
    <scope>NUCLEOTIDE SEQUENCE</scope>
    <source>
        <strain evidence="1">DSM 14458</strain>
    </source>
</reference>
<proteinExistence type="predicted"/>
<dbReference type="RefSeq" id="WP_137829544.1">
    <property type="nucleotide sequence ID" value="NZ_BPRE01000001.1"/>
</dbReference>
<reference evidence="1" key="2">
    <citation type="submission" date="2021-08" db="EMBL/GenBank/DDBJ databases">
        <authorList>
            <person name="Tani A."/>
            <person name="Ola A."/>
            <person name="Ogura Y."/>
            <person name="Katsura K."/>
            <person name="Hayashi T."/>
        </authorList>
    </citation>
    <scope>NUCLEOTIDE SEQUENCE</scope>
    <source>
        <strain evidence="1">DSM 14458</strain>
    </source>
</reference>
<keyword evidence="2" id="KW-1185">Reference proteome</keyword>
<gene>
    <name evidence="1" type="ORF">BGCPKDLD_0375</name>
</gene>
<organism evidence="1 2">
    <name type="scientific">Methylorubrum suomiense</name>
    <dbReference type="NCBI Taxonomy" id="144191"/>
    <lineage>
        <taxon>Bacteria</taxon>
        <taxon>Pseudomonadati</taxon>
        <taxon>Pseudomonadota</taxon>
        <taxon>Alphaproteobacteria</taxon>
        <taxon>Hyphomicrobiales</taxon>
        <taxon>Methylobacteriaceae</taxon>
        <taxon>Methylorubrum</taxon>
    </lineage>
</organism>
<dbReference type="EMBL" id="BPRE01000001">
    <property type="protein sequence ID" value="GJE73808.1"/>
    <property type="molecule type" value="Genomic_DNA"/>
</dbReference>
<protein>
    <submittedName>
        <fullName evidence="1">Uncharacterized protein</fullName>
    </submittedName>
</protein>
<evidence type="ECO:0000313" key="1">
    <source>
        <dbReference type="EMBL" id="GJE73808.1"/>
    </source>
</evidence>
<accession>A0ABQ4UQZ1</accession>
<name>A0ABQ4UQZ1_9HYPH</name>